<reference evidence="2" key="1">
    <citation type="submission" date="2017-01" db="EMBL/GenBank/DDBJ databases">
        <authorList>
            <person name="Brunel B."/>
        </authorList>
    </citation>
    <scope>NUCLEOTIDE SEQUENCE [LARGE SCALE GENOMIC DNA]</scope>
</reference>
<sequence>MSIVQGPRRIRASAHSMVVDDLHIFGASISPSEADAPLVVDTDRMLPSSTPFQGFKVVSGWRSKVIQLGGIGDSTKTTFATGNEIGWKTLRRLPLGNRFHRLAFERNDQFPPSSRIIH</sequence>
<protein>
    <submittedName>
        <fullName evidence="1">Uncharacterized protein</fullName>
    </submittedName>
</protein>
<accession>A0A1R3VKV5</accession>
<proteinExistence type="predicted"/>
<gene>
    <name evidence="1" type="ORF">BQ8794_90079</name>
</gene>
<name>A0A1R3VKV5_9HYPH</name>
<evidence type="ECO:0000313" key="2">
    <source>
        <dbReference type="Proteomes" id="UP000188388"/>
    </source>
</evidence>
<evidence type="ECO:0000313" key="1">
    <source>
        <dbReference type="EMBL" id="SIT59914.1"/>
    </source>
</evidence>
<dbReference type="AlphaFoldDB" id="A0A1R3VKV5"/>
<dbReference type="EMBL" id="FTPD01000082">
    <property type="protein sequence ID" value="SIT59914.1"/>
    <property type="molecule type" value="Genomic_DNA"/>
</dbReference>
<dbReference type="STRING" id="1631249.BQ8794_90079"/>
<dbReference type="Proteomes" id="UP000188388">
    <property type="component" value="Unassembled WGS sequence"/>
</dbReference>
<keyword evidence="2" id="KW-1185">Reference proteome</keyword>
<organism evidence="1 2">
    <name type="scientific">Mesorhizobium prunaredense</name>
    <dbReference type="NCBI Taxonomy" id="1631249"/>
    <lineage>
        <taxon>Bacteria</taxon>
        <taxon>Pseudomonadati</taxon>
        <taxon>Pseudomonadota</taxon>
        <taxon>Alphaproteobacteria</taxon>
        <taxon>Hyphomicrobiales</taxon>
        <taxon>Phyllobacteriaceae</taxon>
        <taxon>Mesorhizobium</taxon>
    </lineage>
</organism>